<reference evidence="2 3" key="1">
    <citation type="submission" date="2018-07" db="EMBL/GenBank/DDBJ databases">
        <title>The draft genome of Phyllobacterium salinisoli.</title>
        <authorList>
            <person name="Liu L."/>
            <person name="Li L."/>
            <person name="Zhang X."/>
            <person name="Liang L."/>
        </authorList>
    </citation>
    <scope>NUCLEOTIDE SEQUENCE [LARGE SCALE GENOMIC DNA]</scope>
    <source>
        <strain evidence="2 3">LLAN61</strain>
    </source>
</reference>
<name>A0A368K2M2_9HYPH</name>
<dbReference type="AlphaFoldDB" id="A0A368K2M2"/>
<sequence>MRNFETRILPSTNGPDTRTVEFHAEGRGYVTVTLREPFGSDRPAAENPAERTDMLVNRAKALMREIIDATGEAQPWTNELRPNVPDPGDRASTPDQPAEQPAEQPEGPPISSSQSEPELDDAPTVRVRGEGFIRPD</sequence>
<comment type="caution">
    <text evidence="2">The sequence shown here is derived from an EMBL/GenBank/DDBJ whole genome shotgun (WGS) entry which is preliminary data.</text>
</comment>
<organism evidence="2 3">
    <name type="scientific">Phyllobacterium salinisoli</name>
    <dbReference type="NCBI Taxonomy" id="1899321"/>
    <lineage>
        <taxon>Bacteria</taxon>
        <taxon>Pseudomonadati</taxon>
        <taxon>Pseudomonadota</taxon>
        <taxon>Alphaproteobacteria</taxon>
        <taxon>Hyphomicrobiales</taxon>
        <taxon>Phyllobacteriaceae</taxon>
        <taxon>Phyllobacterium</taxon>
    </lineage>
</organism>
<evidence type="ECO:0000256" key="1">
    <source>
        <dbReference type="SAM" id="MobiDB-lite"/>
    </source>
</evidence>
<feature type="compositionally biased region" description="Low complexity" evidence="1">
    <location>
        <begin position="94"/>
        <end position="105"/>
    </location>
</feature>
<feature type="compositionally biased region" description="Basic and acidic residues" evidence="1">
    <location>
        <begin position="127"/>
        <end position="136"/>
    </location>
</feature>
<protein>
    <submittedName>
        <fullName evidence="2">Uncharacterized protein</fullName>
    </submittedName>
</protein>
<gene>
    <name evidence="2" type="ORF">DUT91_14255</name>
</gene>
<evidence type="ECO:0000313" key="3">
    <source>
        <dbReference type="Proteomes" id="UP000253420"/>
    </source>
</evidence>
<evidence type="ECO:0000313" key="2">
    <source>
        <dbReference type="EMBL" id="RCS23434.1"/>
    </source>
</evidence>
<dbReference type="Proteomes" id="UP000253420">
    <property type="component" value="Unassembled WGS sequence"/>
</dbReference>
<accession>A0A368K2M2</accession>
<proteinExistence type="predicted"/>
<feature type="region of interest" description="Disordered" evidence="1">
    <location>
        <begin position="69"/>
        <end position="136"/>
    </location>
</feature>
<dbReference type="EMBL" id="QOZG01000005">
    <property type="protein sequence ID" value="RCS23434.1"/>
    <property type="molecule type" value="Genomic_DNA"/>
</dbReference>
<keyword evidence="3" id="KW-1185">Reference proteome</keyword>